<accession>A0ABU5WK96</accession>
<dbReference type="Proteomes" id="UP001304467">
    <property type="component" value="Unassembled WGS sequence"/>
</dbReference>
<gene>
    <name evidence="2" type="ORF">SB593_10680</name>
</gene>
<feature type="transmembrane region" description="Helical" evidence="1">
    <location>
        <begin position="37"/>
        <end position="61"/>
    </location>
</feature>
<proteinExistence type="predicted"/>
<keyword evidence="3" id="KW-1185">Reference proteome</keyword>
<feature type="transmembrane region" description="Helical" evidence="1">
    <location>
        <begin position="12"/>
        <end position="31"/>
    </location>
</feature>
<evidence type="ECO:0000256" key="1">
    <source>
        <dbReference type="SAM" id="Phobius"/>
    </source>
</evidence>
<evidence type="ECO:0000313" key="3">
    <source>
        <dbReference type="Proteomes" id="UP001304467"/>
    </source>
</evidence>
<keyword evidence="1" id="KW-0472">Membrane</keyword>
<keyword evidence="1" id="KW-1133">Transmembrane helix</keyword>
<comment type="caution">
    <text evidence="2">The sequence shown here is derived from an EMBL/GenBank/DDBJ whole genome shotgun (WGS) entry which is preliminary data.</text>
</comment>
<protein>
    <submittedName>
        <fullName evidence="2">Uncharacterized protein</fullName>
    </submittedName>
</protein>
<reference evidence="2 3" key="1">
    <citation type="journal article" date="2023" name="Front. Microbiol.">
        <title>Genomic analyses of Burkholderia respiratory isolates indicates two evolutionarily distinct B. anthina clades.</title>
        <authorList>
            <person name="Pham A."/>
            <person name="Volmer J.G."/>
            <person name="Chambers D.C."/>
            <person name="Smith D.J."/>
            <person name="Reid D.W."/>
            <person name="Burr L."/>
            <person name="Wells T.J."/>
        </authorList>
    </citation>
    <scope>NUCLEOTIDE SEQUENCE [LARGE SCALE GENOMIC DNA]</scope>
    <source>
        <strain evidence="2 3">BCCIQ07A</strain>
    </source>
</reference>
<keyword evidence="1" id="KW-0812">Transmembrane</keyword>
<dbReference type="EMBL" id="JAWRLE010000013">
    <property type="protein sequence ID" value="MEB2579421.1"/>
    <property type="molecule type" value="Genomic_DNA"/>
</dbReference>
<organism evidence="2 3">
    <name type="scientific">Burkholderia anthinoferrum</name>
    <dbReference type="NCBI Taxonomy" id="3090833"/>
    <lineage>
        <taxon>Bacteria</taxon>
        <taxon>Pseudomonadati</taxon>
        <taxon>Pseudomonadota</taxon>
        <taxon>Betaproteobacteria</taxon>
        <taxon>Burkholderiales</taxon>
        <taxon>Burkholderiaceae</taxon>
        <taxon>Burkholderia</taxon>
    </lineage>
</organism>
<sequence length="66" mass="6678">MSKSEGISRIAKVLRGIGWLVILAAAAIMLGNKNLDGAGVVVGVLVAAIIAAPCFAVAWIVDGFAK</sequence>
<evidence type="ECO:0000313" key="2">
    <source>
        <dbReference type="EMBL" id="MEB2579421.1"/>
    </source>
</evidence>
<name>A0ABU5WK96_9BURK</name>
<dbReference type="RefSeq" id="WP_089465258.1">
    <property type="nucleotide sequence ID" value="NZ_JAWRKY010000005.1"/>
</dbReference>